<gene>
    <name evidence="2" type="ORF">GQX73_g7150</name>
</gene>
<dbReference type="EMBL" id="WUBL01000089">
    <property type="protein sequence ID" value="KAF2966429.1"/>
    <property type="molecule type" value="Genomic_DNA"/>
</dbReference>
<name>A0A7C8IL83_9PEZI</name>
<dbReference type="InParanoid" id="A0A7C8IL83"/>
<organism evidence="2 3">
    <name type="scientific">Xylaria multiplex</name>
    <dbReference type="NCBI Taxonomy" id="323545"/>
    <lineage>
        <taxon>Eukaryota</taxon>
        <taxon>Fungi</taxon>
        <taxon>Dikarya</taxon>
        <taxon>Ascomycota</taxon>
        <taxon>Pezizomycotina</taxon>
        <taxon>Sordariomycetes</taxon>
        <taxon>Xylariomycetidae</taxon>
        <taxon>Xylariales</taxon>
        <taxon>Xylariaceae</taxon>
        <taxon>Xylaria</taxon>
    </lineage>
</organism>
<dbReference type="OrthoDB" id="5236024at2759"/>
<feature type="compositionally biased region" description="Polar residues" evidence="1">
    <location>
        <begin position="476"/>
        <end position="492"/>
    </location>
</feature>
<feature type="compositionally biased region" description="Acidic residues" evidence="1">
    <location>
        <begin position="32"/>
        <end position="49"/>
    </location>
</feature>
<accession>A0A7C8IL83</accession>
<reference evidence="2 3" key="1">
    <citation type="submission" date="2019-12" db="EMBL/GenBank/DDBJ databases">
        <title>Draft genome sequence of the ascomycete Xylaria multiplex DSM 110363.</title>
        <authorList>
            <person name="Buettner E."/>
            <person name="Kellner H."/>
        </authorList>
    </citation>
    <scope>NUCLEOTIDE SEQUENCE [LARGE SCALE GENOMIC DNA]</scope>
    <source>
        <strain evidence="2 3">DSM 110363</strain>
    </source>
</reference>
<proteinExistence type="predicted"/>
<feature type="region of interest" description="Disordered" evidence="1">
    <location>
        <begin position="453"/>
        <end position="493"/>
    </location>
</feature>
<sequence length="911" mass="101811">MMGPWRGLRPRTQGSFQPPTDHYRHNSPEAEMSGDDGDDDDDDGDDDDIPANKLVSVPSSKRLSLSTPRLHANGVKRSLSDTTQGGIVLYPGRKQPRNGYNMVQVSRVSPARSTPDFSSPFVRIHSRTNSPSSAPEDDIPEGLLRIMNDAIHQIQTRQAQDHVEQQLHPGGAPTLVLLSENEAQSEEPEDAGDLMGSQDPSLPLAVPTSVSPYALPLSPYASNNVGEEVKQLFQNTNCATTSASATPNRQSWTNTGVQPRMDTVLQVSLSDIWDAPKSPRQTSALEGCPETTPSNNQGVQLVKKRGRPRKLPLKISPNGAPGAEKERLGRPRKHYPRLFDETDETYAARIARLQKKPMLCFSDPDAQLSRRPPLVPNGTSLILPVAPCELERSSQSYDAHTSTHAPLVIQGWESNVSRPCFNDNNLQLAPEPDLQPKAIMEENAVCPANHAEHSAGESNFNEQNGDFGLEDGLAQCNPSEDGNGGRSNSNTIEGDEMISDFIDEFDSDCGSSSDVDQSAVKDSFAHDVATFSTRHTLHPKDDEVFKDPVDEDILAIHLDYEPLKRLCQLLGSVSWAGVRGNWQWRQFDYDDAETQPARALLPLLEKLDRLYQTAPKAPNLKEQNQFLKKHADMLRYYFHKINMVVEHIRSERLEIPERNDAVLNLDPHKRKRMTRDLVLYVVPMLAHVLASGWGLGGKKWTNTSFTSCAVELLRRALGWIMRLHRRLLGELERDPLEEEPKDPRPRRGWLMRNDRREEIGPLLDNLYEVISTAPDQLAETEVCVKKELQQRQARQASTAEQKKRSLLSIRGIHYRLGPPTSSQPSSTATTRSTEWSVEEQRLLFLRIQASFPTCPDLNDLCWELNKTVAQTVAMTEQILEKMLARVLVGYSVEERAAALRRVMDSSGVAEL</sequence>
<evidence type="ECO:0000313" key="3">
    <source>
        <dbReference type="Proteomes" id="UP000481858"/>
    </source>
</evidence>
<feature type="region of interest" description="Disordered" evidence="1">
    <location>
        <begin position="110"/>
        <end position="137"/>
    </location>
</feature>
<feature type="region of interest" description="Disordered" evidence="1">
    <location>
        <begin position="279"/>
        <end position="305"/>
    </location>
</feature>
<evidence type="ECO:0000313" key="2">
    <source>
        <dbReference type="EMBL" id="KAF2966429.1"/>
    </source>
</evidence>
<feature type="compositionally biased region" description="Acidic residues" evidence="1">
    <location>
        <begin position="183"/>
        <end position="192"/>
    </location>
</feature>
<feature type="compositionally biased region" description="Polar residues" evidence="1">
    <location>
        <begin position="57"/>
        <end position="67"/>
    </location>
</feature>
<protein>
    <submittedName>
        <fullName evidence="2">Uncharacterized protein</fullName>
    </submittedName>
</protein>
<feature type="region of interest" description="Disordered" evidence="1">
    <location>
        <begin position="1"/>
        <end position="83"/>
    </location>
</feature>
<evidence type="ECO:0000256" key="1">
    <source>
        <dbReference type="SAM" id="MobiDB-lite"/>
    </source>
</evidence>
<keyword evidence="3" id="KW-1185">Reference proteome</keyword>
<dbReference type="Proteomes" id="UP000481858">
    <property type="component" value="Unassembled WGS sequence"/>
</dbReference>
<dbReference type="AlphaFoldDB" id="A0A7C8IL83"/>
<feature type="region of interest" description="Disordered" evidence="1">
    <location>
        <begin position="181"/>
        <end position="205"/>
    </location>
</feature>
<comment type="caution">
    <text evidence="2">The sequence shown here is derived from an EMBL/GenBank/DDBJ whole genome shotgun (WGS) entry which is preliminary data.</text>
</comment>